<evidence type="ECO:0000313" key="1">
    <source>
        <dbReference type="EMBL" id="CAG8827370.1"/>
    </source>
</evidence>
<protein>
    <submittedName>
        <fullName evidence="1">7269_t:CDS:1</fullName>
    </submittedName>
</protein>
<organism evidence="1 2">
    <name type="scientific">Gigaspora margarita</name>
    <dbReference type="NCBI Taxonomy" id="4874"/>
    <lineage>
        <taxon>Eukaryota</taxon>
        <taxon>Fungi</taxon>
        <taxon>Fungi incertae sedis</taxon>
        <taxon>Mucoromycota</taxon>
        <taxon>Glomeromycotina</taxon>
        <taxon>Glomeromycetes</taxon>
        <taxon>Diversisporales</taxon>
        <taxon>Gigasporaceae</taxon>
        <taxon>Gigaspora</taxon>
    </lineage>
</organism>
<proteinExistence type="predicted"/>
<dbReference type="EMBL" id="CAJVQB010039428">
    <property type="protein sequence ID" value="CAG8827370.1"/>
    <property type="molecule type" value="Genomic_DNA"/>
</dbReference>
<keyword evidence="2" id="KW-1185">Reference proteome</keyword>
<accession>A0ABN7WDR0</accession>
<evidence type="ECO:0000313" key="2">
    <source>
        <dbReference type="Proteomes" id="UP000789901"/>
    </source>
</evidence>
<dbReference type="Proteomes" id="UP000789901">
    <property type="component" value="Unassembled WGS sequence"/>
</dbReference>
<name>A0ABN7WDR0_GIGMA</name>
<sequence length="138" mass="15708">MNTTTTEEYIILAATSFNIPLISCKTIFKEQKIGEGAFEEIASVVLAKDSGCSDLNSMSSNNLNYLNLKIKRPYSNRKAVIANDDKVVLLDEIDSFIKFQDIKIPITFRVREGEENEELYDENEDLNVKNNTQHKIIN</sequence>
<reference evidence="1 2" key="1">
    <citation type="submission" date="2021-06" db="EMBL/GenBank/DDBJ databases">
        <authorList>
            <person name="Kallberg Y."/>
            <person name="Tangrot J."/>
            <person name="Rosling A."/>
        </authorList>
    </citation>
    <scope>NUCLEOTIDE SEQUENCE [LARGE SCALE GENOMIC DNA]</scope>
    <source>
        <strain evidence="1 2">120-4 pot B 10/14</strain>
    </source>
</reference>
<gene>
    <name evidence="1" type="ORF">GMARGA_LOCUS29385</name>
</gene>
<comment type="caution">
    <text evidence="1">The sequence shown here is derived from an EMBL/GenBank/DDBJ whole genome shotgun (WGS) entry which is preliminary data.</text>
</comment>